<feature type="transmembrane region" description="Helical" evidence="1">
    <location>
        <begin position="84"/>
        <end position="109"/>
    </location>
</feature>
<dbReference type="Proteomes" id="UP000243799">
    <property type="component" value="Unassembled WGS sequence"/>
</dbReference>
<dbReference type="Pfam" id="PF19865">
    <property type="entry name" value="DUF6338"/>
    <property type="match status" value="1"/>
</dbReference>
<gene>
    <name evidence="2" type="ORF">SAMN05216266_113128</name>
</gene>
<reference evidence="3" key="1">
    <citation type="submission" date="2016-10" db="EMBL/GenBank/DDBJ databases">
        <authorList>
            <person name="Varghese N."/>
            <person name="Submissions S."/>
        </authorList>
    </citation>
    <scope>NUCLEOTIDE SEQUENCE [LARGE SCALE GENOMIC DNA]</scope>
    <source>
        <strain evidence="3">CGMCC 4.3568</strain>
    </source>
</reference>
<feature type="transmembrane region" description="Helical" evidence="1">
    <location>
        <begin position="44"/>
        <end position="63"/>
    </location>
</feature>
<proteinExistence type="predicted"/>
<dbReference type="InterPro" id="IPR045919">
    <property type="entry name" value="DUF6338"/>
</dbReference>
<accession>A0A1I1BFB2</accession>
<name>A0A1I1BFB2_9PSEU</name>
<keyword evidence="3" id="KW-1185">Reference proteome</keyword>
<keyword evidence="1" id="KW-0472">Membrane</keyword>
<keyword evidence="1" id="KW-1133">Transmembrane helix</keyword>
<sequence>MPSTVSGLLLFVALMLPGFAYLVVKERAGTERRTSPFRETAAVVAASVASELVASLASAVLWIRFIDVKRLISSPGAYWRAEPLILALWGVGLLALATIIAAAAAWPWLRKHMPGSYPHSSTVSAWWMIFEEFDPTSVKHVGCELDDGSYIEGRLVSFNNNAEDAENRDLVLKEPIKLRPAGKMRETIPYGAHVVCVSARRIVTMFVTYSDPDNCDPPTFPGTEVAEEAAVADIEAHPSNPLASGPSVLP</sequence>
<evidence type="ECO:0000313" key="3">
    <source>
        <dbReference type="Proteomes" id="UP000243799"/>
    </source>
</evidence>
<keyword evidence="1" id="KW-0812">Transmembrane</keyword>
<protein>
    <submittedName>
        <fullName evidence="2">Uncharacterized protein</fullName>
    </submittedName>
</protein>
<dbReference type="EMBL" id="FOKG01000013">
    <property type="protein sequence ID" value="SFB48336.1"/>
    <property type="molecule type" value="Genomic_DNA"/>
</dbReference>
<evidence type="ECO:0000256" key="1">
    <source>
        <dbReference type="SAM" id="Phobius"/>
    </source>
</evidence>
<dbReference type="AlphaFoldDB" id="A0A1I1BFB2"/>
<evidence type="ECO:0000313" key="2">
    <source>
        <dbReference type="EMBL" id="SFB48336.1"/>
    </source>
</evidence>
<organism evidence="2 3">
    <name type="scientific">Amycolatopsis marina</name>
    <dbReference type="NCBI Taxonomy" id="490629"/>
    <lineage>
        <taxon>Bacteria</taxon>
        <taxon>Bacillati</taxon>
        <taxon>Actinomycetota</taxon>
        <taxon>Actinomycetes</taxon>
        <taxon>Pseudonocardiales</taxon>
        <taxon>Pseudonocardiaceae</taxon>
        <taxon>Amycolatopsis</taxon>
    </lineage>
</organism>